<dbReference type="EMBL" id="FOCF01000010">
    <property type="protein sequence ID" value="SEN69817.1"/>
    <property type="molecule type" value="Genomic_DNA"/>
</dbReference>
<organism evidence="1 2">
    <name type="scientific">Sphingomonas gellani</name>
    <dbReference type="NCBI Taxonomy" id="1166340"/>
    <lineage>
        <taxon>Bacteria</taxon>
        <taxon>Pseudomonadati</taxon>
        <taxon>Pseudomonadota</taxon>
        <taxon>Alphaproteobacteria</taxon>
        <taxon>Sphingomonadales</taxon>
        <taxon>Sphingomonadaceae</taxon>
        <taxon>Sphingomonas</taxon>
    </lineage>
</organism>
<dbReference type="STRING" id="1166340.SAMN05192583_3347"/>
<dbReference type="OrthoDB" id="4775248at2"/>
<name>A0A1H8IPA4_9SPHN</name>
<accession>A0A1H8IPA4</accession>
<sequence length="346" mass="39575">MAFREVPWKRNYRKVPGSVQEALAAIQSEMVLIAATKKITVRDIASGLYEHVGLRSDNGAIVSDGPVLPPHDAGKWSERNALGWDRKRTDLPMITKTYTFESPNFGDAARYGTHMHVQEREVYQHQIFEPQGMRIEAEVLEARGGEHVIVKFGLLPLLSKGQPEFDLMLLWSLNVLQENTGATGVFASEATREEFIGTIQLDWEVFPPGTIDEVVERLARRPARPSNAPDFDRHVRDRVTLFQRLNPTAYLRGQGGFGSYFGAQFADDLVVFENLKYGNAIYVLYENWDTISQRSRLDLLRDQDASFDRVIHTDDWQERLKALLRYQLKKRRPRGGRDLFRRGRGG</sequence>
<dbReference type="Proteomes" id="UP000199206">
    <property type="component" value="Unassembled WGS sequence"/>
</dbReference>
<gene>
    <name evidence="1" type="ORF">SAMN05192583_3347</name>
</gene>
<proteinExistence type="predicted"/>
<evidence type="ECO:0000313" key="1">
    <source>
        <dbReference type="EMBL" id="SEN69817.1"/>
    </source>
</evidence>
<dbReference type="AlphaFoldDB" id="A0A1H8IPA4"/>
<evidence type="ECO:0000313" key="2">
    <source>
        <dbReference type="Proteomes" id="UP000199206"/>
    </source>
</evidence>
<keyword evidence="2" id="KW-1185">Reference proteome</keyword>
<dbReference type="RefSeq" id="WP_139198132.1">
    <property type="nucleotide sequence ID" value="NZ_FOCF01000010.1"/>
</dbReference>
<reference evidence="2" key="1">
    <citation type="submission" date="2016-10" db="EMBL/GenBank/DDBJ databases">
        <authorList>
            <person name="Varghese N."/>
            <person name="Submissions S."/>
        </authorList>
    </citation>
    <scope>NUCLEOTIDE SEQUENCE [LARGE SCALE GENOMIC DNA]</scope>
    <source>
        <strain evidence="2">S6-262</strain>
    </source>
</reference>
<protein>
    <submittedName>
        <fullName evidence="1">Uncharacterized protein</fullName>
    </submittedName>
</protein>